<evidence type="ECO:0000313" key="1">
    <source>
        <dbReference type="EMBL" id="KAJ0173226.1"/>
    </source>
</evidence>
<sequence length="65" mass="7104">MSKLRASSTSLCVLSATHSNIRGVNVRAWLTCGSPPYVLAQRRSNIDDPRHTHPSRTLASTVLLC</sequence>
<gene>
    <name evidence="1" type="ORF">K1T71_011402</name>
</gene>
<proteinExistence type="predicted"/>
<dbReference type="EMBL" id="CM034406">
    <property type="protein sequence ID" value="KAJ0173226.1"/>
    <property type="molecule type" value="Genomic_DNA"/>
</dbReference>
<keyword evidence="2" id="KW-1185">Reference proteome</keyword>
<name>A0ACC1CP38_9NEOP</name>
<dbReference type="Proteomes" id="UP000824533">
    <property type="component" value="Linkage Group LG20"/>
</dbReference>
<protein>
    <submittedName>
        <fullName evidence="1">Uncharacterized protein</fullName>
    </submittedName>
</protein>
<organism evidence="1 2">
    <name type="scientific">Dendrolimus kikuchii</name>
    <dbReference type="NCBI Taxonomy" id="765133"/>
    <lineage>
        <taxon>Eukaryota</taxon>
        <taxon>Metazoa</taxon>
        <taxon>Ecdysozoa</taxon>
        <taxon>Arthropoda</taxon>
        <taxon>Hexapoda</taxon>
        <taxon>Insecta</taxon>
        <taxon>Pterygota</taxon>
        <taxon>Neoptera</taxon>
        <taxon>Endopterygota</taxon>
        <taxon>Lepidoptera</taxon>
        <taxon>Glossata</taxon>
        <taxon>Ditrysia</taxon>
        <taxon>Bombycoidea</taxon>
        <taxon>Lasiocampidae</taxon>
        <taxon>Dendrolimus</taxon>
    </lineage>
</organism>
<accession>A0ACC1CP38</accession>
<reference evidence="1 2" key="1">
    <citation type="journal article" date="2021" name="Front. Genet.">
        <title>Chromosome-Level Genome Assembly Reveals Significant Gene Expansion in the Toll and IMD Signaling Pathways of Dendrolimus kikuchii.</title>
        <authorList>
            <person name="Zhou J."/>
            <person name="Wu P."/>
            <person name="Xiong Z."/>
            <person name="Liu N."/>
            <person name="Zhao N."/>
            <person name="Ji M."/>
            <person name="Qiu Y."/>
            <person name="Yang B."/>
        </authorList>
    </citation>
    <scope>NUCLEOTIDE SEQUENCE [LARGE SCALE GENOMIC DNA]</scope>
    <source>
        <strain evidence="1">Ann1</strain>
    </source>
</reference>
<comment type="caution">
    <text evidence="1">The sequence shown here is derived from an EMBL/GenBank/DDBJ whole genome shotgun (WGS) entry which is preliminary data.</text>
</comment>
<evidence type="ECO:0000313" key="2">
    <source>
        <dbReference type="Proteomes" id="UP000824533"/>
    </source>
</evidence>